<protein>
    <submittedName>
        <fullName evidence="2">Uncharacterized protein</fullName>
    </submittedName>
</protein>
<dbReference type="RefSeq" id="WP_281381390.1">
    <property type="nucleotide sequence ID" value="NZ_JACHHJ010000002.1"/>
</dbReference>
<gene>
    <name evidence="2" type="ORF">HNR44_001927</name>
</gene>
<evidence type="ECO:0000313" key="2">
    <source>
        <dbReference type="EMBL" id="MBB6449949.1"/>
    </source>
</evidence>
<keyword evidence="1" id="KW-0812">Transmembrane</keyword>
<dbReference type="Proteomes" id="UP000568839">
    <property type="component" value="Unassembled WGS sequence"/>
</dbReference>
<keyword evidence="1" id="KW-1133">Transmembrane helix</keyword>
<dbReference type="AlphaFoldDB" id="A0A841PMI7"/>
<comment type="caution">
    <text evidence="2">The sequence shown here is derived from an EMBL/GenBank/DDBJ whole genome shotgun (WGS) entry which is preliminary data.</text>
</comment>
<evidence type="ECO:0000313" key="3">
    <source>
        <dbReference type="Proteomes" id="UP000568839"/>
    </source>
</evidence>
<organism evidence="2 3">
    <name type="scientific">Geomicrobium halophilum</name>
    <dbReference type="NCBI Taxonomy" id="549000"/>
    <lineage>
        <taxon>Bacteria</taxon>
        <taxon>Bacillati</taxon>
        <taxon>Bacillota</taxon>
        <taxon>Bacilli</taxon>
        <taxon>Bacillales</taxon>
        <taxon>Geomicrobium</taxon>
    </lineage>
</organism>
<evidence type="ECO:0000256" key="1">
    <source>
        <dbReference type="SAM" id="Phobius"/>
    </source>
</evidence>
<dbReference type="EMBL" id="JACHHJ010000002">
    <property type="protein sequence ID" value="MBB6449949.1"/>
    <property type="molecule type" value="Genomic_DNA"/>
</dbReference>
<accession>A0A841PMI7</accession>
<sequence length="44" mass="5010">METSTNKLTFKEKYLKAVKQQKPKTTSHTVIGFIITLGILIVFL</sequence>
<keyword evidence="3" id="KW-1185">Reference proteome</keyword>
<name>A0A841PMI7_9BACL</name>
<feature type="transmembrane region" description="Helical" evidence="1">
    <location>
        <begin position="25"/>
        <end position="43"/>
    </location>
</feature>
<keyword evidence="1" id="KW-0472">Membrane</keyword>
<proteinExistence type="predicted"/>
<reference evidence="2 3" key="1">
    <citation type="submission" date="2020-08" db="EMBL/GenBank/DDBJ databases">
        <title>Genomic Encyclopedia of Type Strains, Phase IV (KMG-IV): sequencing the most valuable type-strain genomes for metagenomic binning, comparative biology and taxonomic classification.</title>
        <authorList>
            <person name="Goeker M."/>
        </authorList>
    </citation>
    <scope>NUCLEOTIDE SEQUENCE [LARGE SCALE GENOMIC DNA]</scope>
    <source>
        <strain evidence="2 3">DSM 21769</strain>
    </source>
</reference>